<dbReference type="EMBL" id="JACSGR010000004">
    <property type="protein sequence ID" value="MBH5329295.1"/>
    <property type="molecule type" value="Genomic_DNA"/>
</dbReference>
<evidence type="ECO:0000313" key="1">
    <source>
        <dbReference type="EMBL" id="MBH5329295.1"/>
    </source>
</evidence>
<organism evidence="1 2">
    <name type="scientific">Eikenella glucosivorans</name>
    <dbReference type="NCBI Taxonomy" id="2766967"/>
    <lineage>
        <taxon>Bacteria</taxon>
        <taxon>Pseudomonadati</taxon>
        <taxon>Pseudomonadota</taxon>
        <taxon>Betaproteobacteria</taxon>
        <taxon>Neisseriales</taxon>
        <taxon>Neisseriaceae</taxon>
        <taxon>Eikenella</taxon>
    </lineage>
</organism>
<protein>
    <submittedName>
        <fullName evidence="1">Uncharacterized protein</fullName>
    </submittedName>
</protein>
<reference evidence="1 2" key="1">
    <citation type="submission" date="2020-09" db="EMBL/GenBank/DDBJ databases">
        <title>Eikenella S3660 sp. nov., isolated from a throat swab.</title>
        <authorList>
            <person name="Buhl M."/>
        </authorList>
    </citation>
    <scope>NUCLEOTIDE SEQUENCE [LARGE SCALE GENOMIC DNA]</scope>
    <source>
        <strain evidence="1 2">S3360</strain>
    </source>
</reference>
<accession>A0ABS0NAG8</accession>
<gene>
    <name evidence="1" type="ORF">H9Q10_06380</name>
</gene>
<evidence type="ECO:0000313" key="2">
    <source>
        <dbReference type="Proteomes" id="UP000768471"/>
    </source>
</evidence>
<proteinExistence type="predicted"/>
<comment type="caution">
    <text evidence="1">The sequence shown here is derived from an EMBL/GenBank/DDBJ whole genome shotgun (WGS) entry which is preliminary data.</text>
</comment>
<keyword evidence="2" id="KW-1185">Reference proteome</keyword>
<name>A0ABS0NAG8_9NEIS</name>
<dbReference type="RefSeq" id="WP_197903130.1">
    <property type="nucleotide sequence ID" value="NZ_JACSGR010000004.1"/>
</dbReference>
<sequence>MTDTNRETGQAIRQLAEAVLNGSISREAASRSASALLGRIESANAETDPAVFSFLQYIEGWDTPDFEREYLFCLGDFEIEFDKVKHRL</sequence>
<dbReference type="Proteomes" id="UP000768471">
    <property type="component" value="Unassembled WGS sequence"/>
</dbReference>